<feature type="domain" description="Tyr recombinase" evidence="2">
    <location>
        <begin position="3"/>
        <end position="47"/>
    </location>
</feature>
<dbReference type="Proteomes" id="UP001292084">
    <property type="component" value="Unassembled WGS sequence"/>
</dbReference>
<comment type="caution">
    <text evidence="3">The sequence shown here is derived from an EMBL/GenBank/DDBJ whole genome shotgun (WGS) entry which is preliminary data.</text>
</comment>
<sequence length="58" mass="6329">MKNINAHAIRRAYAKNLLSKGASVALISKALGHSDLSVTTQYLDLSVEEVVTNLRAYI</sequence>
<reference evidence="3 4" key="1">
    <citation type="submission" date="2023-12" db="EMBL/GenBank/DDBJ databases">
        <title>Jeotgalibacillus haloalkaliphilus sp. nov., a novel salt-tolerant bacteria, isolated from the estuary of the Fenhe River into the Yellow River.</title>
        <authorList>
            <person name="Li Y."/>
        </authorList>
    </citation>
    <scope>NUCLEOTIDE SEQUENCE [LARGE SCALE GENOMIC DNA]</scope>
    <source>
        <strain evidence="3 4">HH7-29</strain>
    </source>
</reference>
<proteinExistence type="predicted"/>
<dbReference type="InterPro" id="IPR013762">
    <property type="entry name" value="Integrase-like_cat_sf"/>
</dbReference>
<protein>
    <submittedName>
        <fullName evidence="3">Tyrosine-type recombinase/integrase</fullName>
    </submittedName>
</protein>
<dbReference type="RefSeq" id="WP_322422509.1">
    <property type="nucleotide sequence ID" value="NZ_JAXQNN010000007.1"/>
</dbReference>
<dbReference type="InterPro" id="IPR011010">
    <property type="entry name" value="DNA_brk_join_enz"/>
</dbReference>
<dbReference type="Gene3D" id="1.10.443.10">
    <property type="entry name" value="Intergrase catalytic core"/>
    <property type="match status" value="1"/>
</dbReference>
<dbReference type="InterPro" id="IPR002104">
    <property type="entry name" value="Integrase_catalytic"/>
</dbReference>
<keyword evidence="4" id="KW-1185">Reference proteome</keyword>
<keyword evidence="1" id="KW-0233">DNA recombination</keyword>
<dbReference type="Pfam" id="PF00589">
    <property type="entry name" value="Phage_integrase"/>
    <property type="match status" value="1"/>
</dbReference>
<evidence type="ECO:0000256" key="1">
    <source>
        <dbReference type="ARBA" id="ARBA00023172"/>
    </source>
</evidence>
<accession>A0ABU5KQV4</accession>
<organism evidence="3 4">
    <name type="scientific">Jeotgalibacillus haloalkalitolerans</name>
    <dbReference type="NCBI Taxonomy" id="3104292"/>
    <lineage>
        <taxon>Bacteria</taxon>
        <taxon>Bacillati</taxon>
        <taxon>Bacillota</taxon>
        <taxon>Bacilli</taxon>
        <taxon>Bacillales</taxon>
        <taxon>Caryophanaceae</taxon>
        <taxon>Jeotgalibacillus</taxon>
    </lineage>
</organism>
<gene>
    <name evidence="3" type="ORF">UFB30_15050</name>
</gene>
<evidence type="ECO:0000313" key="3">
    <source>
        <dbReference type="EMBL" id="MDZ5713549.1"/>
    </source>
</evidence>
<evidence type="ECO:0000259" key="2">
    <source>
        <dbReference type="Pfam" id="PF00589"/>
    </source>
</evidence>
<name>A0ABU5KQV4_9BACL</name>
<dbReference type="EMBL" id="JAXQNN010000007">
    <property type="protein sequence ID" value="MDZ5713549.1"/>
    <property type="molecule type" value="Genomic_DNA"/>
</dbReference>
<evidence type="ECO:0000313" key="4">
    <source>
        <dbReference type="Proteomes" id="UP001292084"/>
    </source>
</evidence>
<dbReference type="SUPFAM" id="SSF56349">
    <property type="entry name" value="DNA breaking-rejoining enzymes"/>
    <property type="match status" value="1"/>
</dbReference>